<evidence type="ECO:0000313" key="2">
    <source>
        <dbReference type="Proteomes" id="UP000244773"/>
    </source>
</evidence>
<keyword evidence="2" id="KW-1185">Reference proteome</keyword>
<sequence length="114" mass="13833">MVGKYDIPEEYLNFDAFEEIEADVIFYKKNYQIPGDIRRKMLTFTETMPTESKFIMHCKRELASDNKNYYNPVVMSREGLHEFMRPVWDPVAKAMFMDRWRKLQFEIDSWITTK</sequence>
<accession>A0A2P0VPD3</accession>
<organism evidence="1">
    <name type="scientific">Tetraselmis virus 1</name>
    <dbReference type="NCBI Taxonomy" id="2060617"/>
    <lineage>
        <taxon>Viruses</taxon>
        <taxon>Varidnaviria</taxon>
        <taxon>Bamfordvirae</taxon>
        <taxon>Nucleocytoviricota</taxon>
        <taxon>Megaviricetes</taxon>
        <taxon>Imitervirales</taxon>
        <taxon>Allomimiviridae</taxon>
        <taxon>Oceanusvirus</taxon>
        <taxon>Oceanusvirus kaneohense</taxon>
    </lineage>
</organism>
<dbReference type="Proteomes" id="UP000244773">
    <property type="component" value="Segment"/>
</dbReference>
<protein>
    <submittedName>
        <fullName evidence="1">Uncharacterized protein</fullName>
    </submittedName>
</protein>
<name>A0A2P0VPD3_9VIRU</name>
<gene>
    <name evidence="1" type="ORF">TetV_577</name>
</gene>
<proteinExistence type="predicted"/>
<dbReference type="EMBL" id="KY322437">
    <property type="protein sequence ID" value="AUF82659.1"/>
    <property type="molecule type" value="Genomic_DNA"/>
</dbReference>
<reference evidence="1" key="1">
    <citation type="journal article" date="2018" name="Virology">
        <title>A giant virus infecting green algae encodes key fermentation genes.</title>
        <authorList>
            <person name="Schvarcz C.R."/>
            <person name="Steward G.F."/>
        </authorList>
    </citation>
    <scope>NUCLEOTIDE SEQUENCE [LARGE SCALE GENOMIC DNA]</scope>
</reference>
<evidence type="ECO:0000313" key="1">
    <source>
        <dbReference type="EMBL" id="AUF82659.1"/>
    </source>
</evidence>